<dbReference type="Proteomes" id="UP000195141">
    <property type="component" value="Chromosome"/>
</dbReference>
<dbReference type="EMBL" id="NGMM01000006">
    <property type="protein sequence ID" value="OTP12680.1"/>
    <property type="molecule type" value="Genomic_DNA"/>
</dbReference>
<reference evidence="2" key="2">
    <citation type="submission" date="2017-05" db="EMBL/GenBank/DDBJ databases">
        <authorList>
            <consortium name="The Broad Institute Genomics Platform"/>
            <consortium name="The Broad Institute Genomic Center for Infectious Diseases"/>
            <person name="Earl A."/>
            <person name="Manson A."/>
            <person name="Schwartman J."/>
            <person name="Gilmore M."/>
            <person name="Abouelleil A."/>
            <person name="Cao P."/>
            <person name="Chapman S."/>
            <person name="Cusick C."/>
            <person name="Shea T."/>
            <person name="Young S."/>
            <person name="Neafsey D."/>
            <person name="Nusbaum C."/>
            <person name="Birren B."/>
        </authorList>
    </citation>
    <scope>NUCLEOTIDE SEQUENCE</scope>
    <source>
        <strain evidence="2">9E7_DIV0242</strain>
    </source>
</reference>
<evidence type="ECO:0000313" key="3">
    <source>
        <dbReference type="Proteomes" id="UP000195141"/>
    </source>
</evidence>
<evidence type="ECO:0000313" key="1">
    <source>
        <dbReference type="EMBL" id="OTP12680.1"/>
    </source>
</evidence>
<accession>A0A242K260</accession>
<name>A0A242K260_9ENTE</name>
<organism evidence="1">
    <name type="scientific">Candidatus Enterococcus clewellii</name>
    <dbReference type="NCBI Taxonomy" id="1834193"/>
    <lineage>
        <taxon>Bacteria</taxon>
        <taxon>Bacillati</taxon>
        <taxon>Bacillota</taxon>
        <taxon>Bacilli</taxon>
        <taxon>Lactobacillales</taxon>
        <taxon>Enterococcaceae</taxon>
        <taxon>Enterococcus</taxon>
    </lineage>
</organism>
<gene>
    <name evidence="2" type="ORF">A5888_001297</name>
    <name evidence="1" type="ORF">A5888_003258</name>
</gene>
<dbReference type="OrthoDB" id="2174922at2"/>
<sequence>MTTRCGNDTLISKIGMKSLNKLMEVDFAVLTDIDSCVKINTKNYYTQNGAAAYNVYNTPEDKFNCLAEGCKNTGTLTVMNAAGAPSEATFELRADATEFAAGIITYYVHFPAAGTYELKTTISDIKNKNQTEADVFEQSFTVTEAGFQPVVVDLVKPTGQIPTNGGWQESADGIFIKLEVTPETTIKSDIGFSSIYVYNSLEDFEVNDVIKIGCIDEFAGELTVDPVEASCYGAGYDASSIAIERTVTGKSVTANYWKLNPLMSKGHMTSGWVVQTAEKEVVAEPGKDYGYIQLPDMFMDECAFTTAAIADSCNVTDSLLTRVSSPVIMDINEKQFIVLDSGKIAFHQSLVGKKLLISYPKQVDVEHFVASESSLNERRVRMSFVQEQTDGVKQHYIYNNVLITSFPGTVNGEETTFEFTISVQRDKNGNFFEMYRVAE</sequence>
<keyword evidence="3" id="KW-1185">Reference proteome</keyword>
<reference evidence="2" key="3">
    <citation type="submission" date="2024-03" db="EMBL/GenBank/DDBJ databases">
        <title>The Genome Sequence of Enterococcus sp. DIV0242b.</title>
        <authorList>
            <consortium name="The Broad Institute Genomics Platform"/>
            <consortium name="The Broad Institute Microbial Omics Core"/>
            <consortium name="The Broad Institute Genomic Center for Infectious Diseases"/>
            <person name="Earl A."/>
            <person name="Manson A."/>
            <person name="Gilmore M."/>
            <person name="Schwartman J."/>
            <person name="Shea T."/>
            <person name="Abouelleil A."/>
            <person name="Cao P."/>
            <person name="Chapman S."/>
            <person name="Cusick C."/>
            <person name="Young S."/>
            <person name="Neafsey D."/>
            <person name="Nusbaum C."/>
            <person name="Birren B."/>
        </authorList>
    </citation>
    <scope>NUCLEOTIDE SEQUENCE</scope>
    <source>
        <strain evidence="2">9E7_DIV0242</strain>
    </source>
</reference>
<reference evidence="1" key="1">
    <citation type="submission" date="2017-05" db="EMBL/GenBank/DDBJ databases">
        <title>The Genome Sequence of Enterococcus sp. 9E7_DIV0242.</title>
        <authorList>
            <consortium name="The Broad Institute Genomics Platform"/>
            <consortium name="The Broad Institute Genomic Center for Infectious Diseases"/>
            <person name="Earl A."/>
            <person name="Manson A."/>
            <person name="Schwartman J."/>
            <person name="Gilmore M."/>
            <person name="Abouelleil A."/>
            <person name="Cao P."/>
            <person name="Chapman S."/>
            <person name="Cusick C."/>
            <person name="Shea T."/>
            <person name="Young S."/>
            <person name="Neafsey D."/>
            <person name="Nusbaum C."/>
            <person name="Birren B."/>
        </authorList>
    </citation>
    <scope>NUCLEOTIDE SEQUENCE [LARGE SCALE GENOMIC DNA]</scope>
    <source>
        <strain evidence="1">9E7_DIV0242</strain>
    </source>
</reference>
<proteinExistence type="predicted"/>
<dbReference type="EMBL" id="CP147247">
    <property type="protein sequence ID" value="WYJ89575.1"/>
    <property type="molecule type" value="Genomic_DNA"/>
</dbReference>
<dbReference type="AlphaFoldDB" id="A0A242K260"/>
<protein>
    <submittedName>
        <fullName evidence="1">Uncharacterized protein</fullName>
    </submittedName>
</protein>
<dbReference type="RefSeq" id="WP_086350267.1">
    <property type="nucleotide sequence ID" value="NZ_CP147247.1"/>
</dbReference>
<evidence type="ECO:0000313" key="2">
    <source>
        <dbReference type="EMBL" id="WYJ89575.1"/>
    </source>
</evidence>